<organism evidence="2 3">
    <name type="scientific">Daphnia galeata</name>
    <dbReference type="NCBI Taxonomy" id="27404"/>
    <lineage>
        <taxon>Eukaryota</taxon>
        <taxon>Metazoa</taxon>
        <taxon>Ecdysozoa</taxon>
        <taxon>Arthropoda</taxon>
        <taxon>Crustacea</taxon>
        <taxon>Branchiopoda</taxon>
        <taxon>Diplostraca</taxon>
        <taxon>Cladocera</taxon>
        <taxon>Anomopoda</taxon>
        <taxon>Daphniidae</taxon>
        <taxon>Daphnia</taxon>
    </lineage>
</organism>
<evidence type="ECO:0000259" key="1">
    <source>
        <dbReference type="Pfam" id="PF17800"/>
    </source>
</evidence>
<dbReference type="Gene3D" id="2.60.120.340">
    <property type="entry name" value="Nucleoplasmin core domain"/>
    <property type="match status" value="1"/>
</dbReference>
<dbReference type="Pfam" id="PF17800">
    <property type="entry name" value="NPL"/>
    <property type="match status" value="1"/>
</dbReference>
<reference evidence="2" key="1">
    <citation type="submission" date="2021-11" db="EMBL/GenBank/DDBJ databases">
        <authorList>
            <person name="Schell T."/>
        </authorList>
    </citation>
    <scope>NUCLEOTIDE SEQUENCE</scope>
    <source>
        <strain evidence="2">M5</strain>
    </source>
</reference>
<dbReference type="AlphaFoldDB" id="A0A8J2RVD5"/>
<protein>
    <recommendedName>
        <fullName evidence="1">Nucleoplasmin-like domain-containing protein</fullName>
    </recommendedName>
</protein>
<comment type="caution">
    <text evidence="2">The sequence shown here is derived from an EMBL/GenBank/DDBJ whole genome shotgun (WGS) entry which is preliminary data.</text>
</comment>
<proteinExistence type="predicted"/>
<accession>A0A8J2RVD5</accession>
<dbReference type="InterPro" id="IPR041232">
    <property type="entry name" value="NPL"/>
</dbReference>
<feature type="domain" description="Nucleoplasmin-like" evidence="1">
    <location>
        <begin position="2"/>
        <end position="102"/>
    </location>
</feature>
<gene>
    <name evidence="2" type="ORF">DGAL_LOCUS8621</name>
</gene>
<name>A0A8J2RVD5_9CRUS</name>
<evidence type="ECO:0000313" key="3">
    <source>
        <dbReference type="Proteomes" id="UP000789390"/>
    </source>
</evidence>
<dbReference type="OrthoDB" id="510539at2759"/>
<evidence type="ECO:0000313" key="2">
    <source>
        <dbReference type="EMBL" id="CAH0105564.1"/>
    </source>
</evidence>
<sequence>MVWSLIIEPGTRHVVNFKNNRGRLLHISKATLDLSSTAGMLKDEHISLMMNYEKQPSTKGVILCNLNEQNNQQDLDLNVDGRLIVTLYSSNNKATIHVSGYFKRFM</sequence>
<dbReference type="Proteomes" id="UP000789390">
    <property type="component" value="Unassembled WGS sequence"/>
</dbReference>
<keyword evidence="3" id="KW-1185">Reference proteome</keyword>
<dbReference type="EMBL" id="CAKKLH010000190">
    <property type="protein sequence ID" value="CAH0105564.1"/>
    <property type="molecule type" value="Genomic_DNA"/>
</dbReference>